<dbReference type="KEGG" id="pgut:117669071"/>
<reference evidence="9" key="1">
    <citation type="submission" date="2025-08" db="UniProtKB">
        <authorList>
            <consortium name="RefSeq"/>
        </authorList>
    </citation>
    <scope>IDENTIFICATION</scope>
    <source>
        <tissue evidence="9">Blood</tissue>
    </source>
</reference>
<keyword evidence="7" id="KW-0325">Glycoprotein</keyword>
<dbReference type="CTD" id="2524"/>
<evidence type="ECO:0000313" key="8">
    <source>
        <dbReference type="Proteomes" id="UP001652622"/>
    </source>
</evidence>
<dbReference type="RefSeq" id="XP_034279083.1">
    <property type="nucleotide sequence ID" value="XM_034423192.2"/>
</dbReference>
<evidence type="ECO:0000256" key="3">
    <source>
        <dbReference type="ARBA" id="ARBA00022676"/>
    </source>
</evidence>
<keyword evidence="5 7" id="KW-0735">Signal-anchor</keyword>
<dbReference type="GO" id="GO:0032580">
    <property type="term" value="C:Golgi cisterna membrane"/>
    <property type="evidence" value="ECO:0007669"/>
    <property type="project" value="UniProtKB-SubCell"/>
</dbReference>
<dbReference type="Proteomes" id="UP001652622">
    <property type="component" value="Unplaced"/>
</dbReference>
<dbReference type="InterPro" id="IPR002516">
    <property type="entry name" value="Glyco_trans_11"/>
</dbReference>
<keyword evidence="4 7" id="KW-0808">Transferase</keyword>
<dbReference type="Pfam" id="PF01531">
    <property type="entry name" value="Glyco_transf_11"/>
    <property type="match status" value="1"/>
</dbReference>
<evidence type="ECO:0000256" key="1">
    <source>
        <dbReference type="ARBA" id="ARBA00004447"/>
    </source>
</evidence>
<keyword evidence="3 7" id="KW-0328">Glycosyltransferase</keyword>
<dbReference type="PANTHER" id="PTHR11927">
    <property type="entry name" value="GALACTOSIDE 2-L-FUCOSYLTRANSFERASE"/>
    <property type="match status" value="1"/>
</dbReference>
<comment type="pathway">
    <text evidence="2 7">Protein modification; protein glycosylation.</text>
</comment>
<dbReference type="GeneID" id="117669071"/>
<evidence type="ECO:0000256" key="5">
    <source>
        <dbReference type="ARBA" id="ARBA00022968"/>
    </source>
</evidence>
<organism evidence="8 9">
    <name type="scientific">Pantherophis guttatus</name>
    <name type="common">Corn snake</name>
    <name type="synonym">Elaphe guttata</name>
    <dbReference type="NCBI Taxonomy" id="94885"/>
    <lineage>
        <taxon>Eukaryota</taxon>
        <taxon>Metazoa</taxon>
        <taxon>Chordata</taxon>
        <taxon>Craniata</taxon>
        <taxon>Vertebrata</taxon>
        <taxon>Euteleostomi</taxon>
        <taxon>Lepidosauria</taxon>
        <taxon>Squamata</taxon>
        <taxon>Bifurcata</taxon>
        <taxon>Unidentata</taxon>
        <taxon>Episquamata</taxon>
        <taxon>Toxicofera</taxon>
        <taxon>Serpentes</taxon>
        <taxon>Colubroidea</taxon>
        <taxon>Colubridae</taxon>
        <taxon>Colubrinae</taxon>
        <taxon>Pantherophis</taxon>
    </lineage>
</organism>
<dbReference type="PANTHER" id="PTHR11927:SF9">
    <property type="entry name" value="L-FUCOSYLTRANSFERASE"/>
    <property type="match status" value="1"/>
</dbReference>
<evidence type="ECO:0000256" key="7">
    <source>
        <dbReference type="RuleBase" id="RU363129"/>
    </source>
</evidence>
<dbReference type="AlphaFoldDB" id="A0A6P9C4B3"/>
<dbReference type="InParanoid" id="A0A6P9C4B3"/>
<sequence length="370" mass="42291">MVGKCWGKRILSFVKIKHQERGTSVQSSLLYFFYILGFLSLSIIFHLSEKIFYYGTSTKNTYNSSLIEQISLKHIAPNSSLSSGAINVGIWTVNCIGRLGNRMGQYATLYSLAKLNGYQAYIHPEMHSALSPVFKITLPVIPAEVFRKIQWKNVYLHDWMSEDYRHIQGKYVQLTGYPCSYTFYHHIRQEILKEFTFHDHIKEDVNHYLQIMRGERQNVTYVGVHVRRGDYVRVMPKAWKGVVADKGYLEKAMNYFRKKYLNPIFVVTSNGMEWCKKNINASMGDVYYAGDGKEGSPGRDFALLSHCNHTIMTIGTFGIWAAYLAGGEAVYLANYTLPDSPFLKVFKPSAAFLPEWIGIPADLSPLLPKP</sequence>
<evidence type="ECO:0000256" key="6">
    <source>
        <dbReference type="ARBA" id="ARBA00043729"/>
    </source>
</evidence>
<keyword evidence="8" id="KW-1185">Reference proteome</keyword>
<keyword evidence="7" id="KW-0333">Golgi apparatus</keyword>
<dbReference type="UniPathway" id="UPA00378"/>
<keyword evidence="7" id="KW-1133">Transmembrane helix</keyword>
<proteinExistence type="inferred from homology"/>
<protein>
    <recommendedName>
        <fullName evidence="7">L-Fucosyltransferase</fullName>
        <ecNumber evidence="7">2.4.1.-</ecNumber>
    </recommendedName>
</protein>
<evidence type="ECO:0000256" key="4">
    <source>
        <dbReference type="ARBA" id="ARBA00022679"/>
    </source>
</evidence>
<evidence type="ECO:0000313" key="9">
    <source>
        <dbReference type="RefSeq" id="XP_034279083.1"/>
    </source>
</evidence>
<comment type="catalytic activity">
    <reaction evidence="6">
        <text>a ganglioside GM1 + GDP-beta-L-fucose = a ganglioside Fuc-GM1 + GDP + H(+)</text>
        <dbReference type="Rhea" id="RHEA:48292"/>
        <dbReference type="ChEBI" id="CHEBI:15378"/>
        <dbReference type="ChEBI" id="CHEBI:57273"/>
        <dbReference type="ChEBI" id="CHEBI:58189"/>
        <dbReference type="ChEBI" id="CHEBI:82639"/>
        <dbReference type="ChEBI" id="CHEBI:90189"/>
    </reaction>
    <physiologicalReaction direction="left-to-right" evidence="6">
        <dbReference type="Rhea" id="RHEA:48293"/>
    </physiologicalReaction>
</comment>
<gene>
    <name evidence="9" type="primary">FUT2</name>
</gene>
<dbReference type="EC" id="2.4.1.-" evidence="7"/>
<dbReference type="GO" id="GO:0005975">
    <property type="term" value="P:carbohydrate metabolic process"/>
    <property type="evidence" value="ECO:0007669"/>
    <property type="project" value="InterPro"/>
</dbReference>
<dbReference type="CDD" id="cd11301">
    <property type="entry name" value="Fut1_Fut2_like"/>
    <property type="match status" value="1"/>
</dbReference>
<dbReference type="OMA" id="KGMWTIN"/>
<comment type="subcellular location">
    <subcellularLocation>
        <location evidence="1 7">Golgi apparatus</location>
        <location evidence="1 7">Golgi stack membrane</location>
        <topology evidence="1 7">Single-pass type II membrane protein</topology>
    </subcellularLocation>
</comment>
<evidence type="ECO:0000256" key="2">
    <source>
        <dbReference type="ARBA" id="ARBA00004922"/>
    </source>
</evidence>
<keyword evidence="7" id="KW-0812">Transmembrane</keyword>
<name>A0A6P9C4B3_PANGU</name>
<dbReference type="GO" id="GO:0008107">
    <property type="term" value="F:galactoside 2-alpha-L-fucosyltransferase activity"/>
    <property type="evidence" value="ECO:0007669"/>
    <property type="project" value="InterPro"/>
</dbReference>
<keyword evidence="7" id="KW-0472">Membrane</keyword>
<comment type="similarity">
    <text evidence="7">Belongs to the glycosyltransferase 11 family.</text>
</comment>
<feature type="transmembrane region" description="Helical" evidence="7">
    <location>
        <begin position="29"/>
        <end position="47"/>
    </location>
</feature>
<accession>A0A6P9C4B3</accession>